<evidence type="ECO:0000313" key="11">
    <source>
        <dbReference type="EMBL" id="PLW69084.1"/>
    </source>
</evidence>
<feature type="transmembrane region" description="Helical" evidence="9">
    <location>
        <begin position="209"/>
        <end position="229"/>
    </location>
</feature>
<dbReference type="GO" id="GO:0015297">
    <property type="term" value="F:antiporter activity"/>
    <property type="evidence" value="ECO:0007669"/>
    <property type="project" value="UniProtKB-KW"/>
</dbReference>
<keyword evidence="6 9" id="KW-1133">Transmembrane helix</keyword>
<comment type="similarity">
    <text evidence="8">Belongs to the NhaC Na(+)/H(+) (TC 2.A.35) antiporter family.</text>
</comment>
<feature type="transmembrane region" description="Helical" evidence="9">
    <location>
        <begin position="21"/>
        <end position="43"/>
    </location>
</feature>
<comment type="subcellular location">
    <subcellularLocation>
        <location evidence="1">Cell membrane</location>
        <topology evidence="1">Multi-pass membrane protein</topology>
    </subcellularLocation>
</comment>
<keyword evidence="4" id="KW-1003">Cell membrane</keyword>
<evidence type="ECO:0000256" key="2">
    <source>
        <dbReference type="ARBA" id="ARBA00022448"/>
    </source>
</evidence>
<feature type="domain" description="Na+/H+ antiporter NhaC-like C-terminal" evidence="10">
    <location>
        <begin position="177"/>
        <end position="482"/>
    </location>
</feature>
<organism evidence="11 12">
    <name type="scientific">Pseudohalioglobus lutimaris</name>
    <dbReference type="NCBI Taxonomy" id="1737061"/>
    <lineage>
        <taxon>Bacteria</taxon>
        <taxon>Pseudomonadati</taxon>
        <taxon>Pseudomonadota</taxon>
        <taxon>Gammaproteobacteria</taxon>
        <taxon>Cellvibrionales</taxon>
        <taxon>Halieaceae</taxon>
        <taxon>Pseudohalioglobus</taxon>
    </lineage>
</organism>
<evidence type="ECO:0000256" key="8">
    <source>
        <dbReference type="ARBA" id="ARBA00038435"/>
    </source>
</evidence>
<dbReference type="Pfam" id="PF03553">
    <property type="entry name" value="Na_H_antiporter"/>
    <property type="match status" value="1"/>
</dbReference>
<feature type="transmembrane region" description="Helical" evidence="9">
    <location>
        <begin position="384"/>
        <end position="408"/>
    </location>
</feature>
<comment type="caution">
    <text evidence="11">The sequence shown here is derived from an EMBL/GenBank/DDBJ whole genome shotgun (WGS) entry which is preliminary data.</text>
</comment>
<keyword evidence="7 9" id="KW-0472">Membrane</keyword>
<proteinExistence type="inferred from homology"/>
<evidence type="ECO:0000313" key="12">
    <source>
        <dbReference type="Proteomes" id="UP000235005"/>
    </source>
</evidence>
<evidence type="ECO:0000256" key="6">
    <source>
        <dbReference type="ARBA" id="ARBA00022989"/>
    </source>
</evidence>
<evidence type="ECO:0000256" key="9">
    <source>
        <dbReference type="SAM" id="Phobius"/>
    </source>
</evidence>
<evidence type="ECO:0000256" key="5">
    <source>
        <dbReference type="ARBA" id="ARBA00022692"/>
    </source>
</evidence>
<dbReference type="InterPro" id="IPR004770">
    <property type="entry name" value="Na/H_antiport_NhaC"/>
</dbReference>
<keyword evidence="5 9" id="KW-0812">Transmembrane</keyword>
<name>A0A2N5X3L5_9GAMM</name>
<keyword evidence="2" id="KW-0813">Transport</keyword>
<feature type="transmembrane region" description="Helical" evidence="9">
    <location>
        <begin position="348"/>
        <end position="372"/>
    </location>
</feature>
<dbReference type="AlphaFoldDB" id="A0A2N5X3L5"/>
<dbReference type="Proteomes" id="UP000235005">
    <property type="component" value="Unassembled WGS sequence"/>
</dbReference>
<reference evidence="11 12" key="1">
    <citation type="submission" date="2018-01" db="EMBL/GenBank/DDBJ databases">
        <title>The draft genome sequence of Halioglobus lutimaris HF004.</title>
        <authorList>
            <person name="Du Z.-J."/>
            <person name="Shi M.-J."/>
        </authorList>
    </citation>
    <scope>NUCLEOTIDE SEQUENCE [LARGE SCALE GENOMIC DNA]</scope>
    <source>
        <strain evidence="11 12">HF004</strain>
    </source>
</reference>
<dbReference type="InterPro" id="IPR052180">
    <property type="entry name" value="NhaC_Na-H+_Antiporter"/>
</dbReference>
<evidence type="ECO:0000256" key="7">
    <source>
        <dbReference type="ARBA" id="ARBA00023136"/>
    </source>
</evidence>
<dbReference type="OrthoDB" id="9762978at2"/>
<dbReference type="NCBIfam" id="TIGR00931">
    <property type="entry name" value="antiport_nhaC"/>
    <property type="match status" value="1"/>
</dbReference>
<evidence type="ECO:0000256" key="3">
    <source>
        <dbReference type="ARBA" id="ARBA00022449"/>
    </source>
</evidence>
<dbReference type="GO" id="GO:0005886">
    <property type="term" value="C:plasma membrane"/>
    <property type="evidence" value="ECO:0007669"/>
    <property type="project" value="UniProtKB-SubCell"/>
</dbReference>
<evidence type="ECO:0000259" key="10">
    <source>
        <dbReference type="Pfam" id="PF03553"/>
    </source>
</evidence>
<keyword evidence="12" id="KW-1185">Reference proteome</keyword>
<protein>
    <submittedName>
        <fullName evidence="11">Na+/H+ antiporter NhaC</fullName>
    </submittedName>
</protein>
<gene>
    <name evidence="11" type="primary">nhaC</name>
    <name evidence="11" type="ORF">C0039_08430</name>
</gene>
<feature type="transmembrane region" description="Helical" evidence="9">
    <location>
        <begin position="156"/>
        <end position="180"/>
    </location>
</feature>
<feature type="transmembrane region" description="Helical" evidence="9">
    <location>
        <begin position="93"/>
        <end position="115"/>
    </location>
</feature>
<evidence type="ECO:0000256" key="4">
    <source>
        <dbReference type="ARBA" id="ARBA00022475"/>
    </source>
</evidence>
<dbReference type="PANTHER" id="PTHR33451:SF3">
    <property type="entry name" value="MALATE-2H(+)_NA(+)-LACTATE ANTIPORTER"/>
    <property type="match status" value="1"/>
</dbReference>
<feature type="transmembrane region" description="Helical" evidence="9">
    <location>
        <begin position="462"/>
        <end position="482"/>
    </location>
</feature>
<sequence length="502" mass="52731">MHKGNPGERRLDVRKEKLPITAVQALTPIAFLVTLLGCSVYLFGADSSYGANQIALLLATCVAALVSRSRGVSWREAQEGIVNGISMGLSPTLILLSVGMLIGTWILCGTVPAMIYYGVQILDPDIFYAASAAICAIVAISIGSSWTVAGTLGIGLMGIAGSFDLSPAITAGAIISGAYFGDKLSPMSDTTNLAAAATGVDLFDHIRHMLWTTLPSFVLALAIFAVLGSSEGATPREIANLQAALAAEFTIGLHLLLPLVLMLLLVFKRFPAFPAIVVSALTGAVFAVLFQPDQVAGLAGSSPDLSYMFVQLKGIWIALFDGFTSNSGNEFLDALLSKGGMSSMLNTVWLIICALGFGGVLERTGILGYLLGLALRSVKSVGSLITTTVFTCIGTNILAADQFIAVALPGRMYRNAYRERGLSALNLSRTLEDSATLTSALIPWNTCGAYMSATLGVATISYAPYAFFNLFCPVIAIIYGYLQFALKPISFDPAEAAEAASP</sequence>
<dbReference type="EMBL" id="PKUS01000008">
    <property type="protein sequence ID" value="PLW69084.1"/>
    <property type="molecule type" value="Genomic_DNA"/>
</dbReference>
<feature type="transmembrane region" description="Helical" evidence="9">
    <location>
        <begin position="127"/>
        <end position="149"/>
    </location>
</feature>
<feature type="transmembrane region" description="Helical" evidence="9">
    <location>
        <begin position="241"/>
        <end position="266"/>
    </location>
</feature>
<feature type="transmembrane region" description="Helical" evidence="9">
    <location>
        <begin position="272"/>
        <end position="290"/>
    </location>
</feature>
<accession>A0A2N5X3L5</accession>
<feature type="transmembrane region" description="Helical" evidence="9">
    <location>
        <begin position="49"/>
        <end position="66"/>
    </location>
</feature>
<keyword evidence="3" id="KW-0050">Antiport</keyword>
<dbReference type="PANTHER" id="PTHR33451">
    <property type="entry name" value="MALATE-2H(+)/NA(+)-LACTATE ANTIPORTER"/>
    <property type="match status" value="1"/>
</dbReference>
<evidence type="ECO:0000256" key="1">
    <source>
        <dbReference type="ARBA" id="ARBA00004651"/>
    </source>
</evidence>
<dbReference type="InterPro" id="IPR018461">
    <property type="entry name" value="Na/H_Antiport_NhaC-like_C"/>
</dbReference>